<feature type="domain" description="N-acetyltransferase" evidence="1">
    <location>
        <begin position="154"/>
        <end position="286"/>
    </location>
</feature>
<dbReference type="GO" id="GO:0016747">
    <property type="term" value="F:acyltransferase activity, transferring groups other than amino-acyl groups"/>
    <property type="evidence" value="ECO:0007669"/>
    <property type="project" value="InterPro"/>
</dbReference>
<dbReference type="InterPro" id="IPR016181">
    <property type="entry name" value="Acyl_CoA_acyltransferase"/>
</dbReference>
<protein>
    <recommendedName>
        <fullName evidence="1">N-acetyltransferase domain-containing protein</fullName>
    </recommendedName>
</protein>
<dbReference type="RefSeq" id="WP_085148149.1">
    <property type="nucleotide sequence ID" value="NZ_JACKUA010000044.1"/>
</dbReference>
<gene>
    <name evidence="2" type="ORF">AWC31_04835</name>
</gene>
<dbReference type="Proteomes" id="UP000193964">
    <property type="component" value="Unassembled WGS sequence"/>
</dbReference>
<dbReference type="Gene3D" id="3.40.630.30">
    <property type="match status" value="1"/>
</dbReference>
<proteinExistence type="predicted"/>
<accession>A0A1X2EWQ0</accession>
<dbReference type="Pfam" id="PF13302">
    <property type="entry name" value="Acetyltransf_3"/>
    <property type="match status" value="1"/>
</dbReference>
<evidence type="ECO:0000259" key="1">
    <source>
        <dbReference type="Pfam" id="PF13302"/>
    </source>
</evidence>
<dbReference type="InterPro" id="IPR000182">
    <property type="entry name" value="GNAT_dom"/>
</dbReference>
<dbReference type="AlphaFoldDB" id="A0A1X2EWQ0"/>
<reference evidence="2 3" key="1">
    <citation type="submission" date="2016-01" db="EMBL/GenBank/DDBJ databases">
        <title>The new phylogeny of the genus Mycobacterium.</title>
        <authorList>
            <person name="Tarcisio F."/>
            <person name="Conor M."/>
            <person name="Antonella G."/>
            <person name="Elisabetta G."/>
            <person name="Giulia F.S."/>
            <person name="Sara T."/>
            <person name="Anna F."/>
            <person name="Clotilde B."/>
            <person name="Roberto B."/>
            <person name="Veronica D.S."/>
            <person name="Fabio R."/>
            <person name="Monica P."/>
            <person name="Olivier J."/>
            <person name="Enrico T."/>
            <person name="Nicola S."/>
        </authorList>
    </citation>
    <scope>NUCLEOTIDE SEQUENCE [LARGE SCALE GENOMIC DNA]</scope>
    <source>
        <strain evidence="2 3">ATCC 700010</strain>
    </source>
</reference>
<evidence type="ECO:0000313" key="3">
    <source>
        <dbReference type="Proteomes" id="UP000193964"/>
    </source>
</evidence>
<dbReference type="SUPFAM" id="SSF55729">
    <property type="entry name" value="Acyl-CoA N-acyltransferases (Nat)"/>
    <property type="match status" value="1"/>
</dbReference>
<name>A0A1X2EWQ0_9MYCO</name>
<sequence length="305" mass="33555">MDDPVAWPSLSDQIDIATSLFGERGVRMVGAWLAEQTARIDDLQFARTFSDHITLPGIRPADYAHRHLRTGRGDLIGGIRFYCRDLARPFVEVVAHSFDDVAALADCVRAEWTAFVPGYLRLRARPGRITGPGVVLDVSIHAARHRDMTACDGRVRLHPFTDAQQAADLVSHRYEHLADAQPALAHNITPADPADIRQWHEDGRLRAIEVRDEIVGAIAIVPGAVGWLDGDVINEEVISAEHCGHGYAVSAQTAWAAYVATDRSQMLVGTIDRHNPASRRTAERAGRPRVLDDVFVALPGRVKAH</sequence>
<organism evidence="2 3">
    <name type="scientific">Mycolicibacterium wolinskyi</name>
    <dbReference type="NCBI Taxonomy" id="59750"/>
    <lineage>
        <taxon>Bacteria</taxon>
        <taxon>Bacillati</taxon>
        <taxon>Actinomycetota</taxon>
        <taxon>Actinomycetes</taxon>
        <taxon>Mycobacteriales</taxon>
        <taxon>Mycobacteriaceae</taxon>
        <taxon>Mycolicibacterium</taxon>
    </lineage>
</organism>
<comment type="caution">
    <text evidence="2">The sequence shown here is derived from an EMBL/GenBank/DDBJ whole genome shotgun (WGS) entry which is preliminary data.</text>
</comment>
<evidence type="ECO:0000313" key="2">
    <source>
        <dbReference type="EMBL" id="ORX10613.1"/>
    </source>
</evidence>
<dbReference type="OrthoDB" id="4714365at2"/>
<dbReference type="EMBL" id="LQQA01000032">
    <property type="protein sequence ID" value="ORX10613.1"/>
    <property type="molecule type" value="Genomic_DNA"/>
</dbReference>